<proteinExistence type="predicted"/>
<dbReference type="EMBL" id="CP020772">
    <property type="protein sequence ID" value="ARI76404.1"/>
    <property type="molecule type" value="Genomic_DNA"/>
</dbReference>
<protein>
    <recommendedName>
        <fullName evidence="3">DUF1850 domain-containing protein</fullName>
    </recommendedName>
</protein>
<dbReference type="OrthoDB" id="4411648at2"/>
<dbReference type="InterPro" id="IPR015001">
    <property type="entry name" value="DUF1850"/>
</dbReference>
<dbReference type="KEGG" id="hmn:HM131_05940"/>
<dbReference type="STRING" id="402384.HM131_05940"/>
<dbReference type="Proteomes" id="UP000192527">
    <property type="component" value="Chromosome"/>
</dbReference>
<keyword evidence="2" id="KW-1185">Reference proteome</keyword>
<accession>A0A1W5ZSX6</accession>
<dbReference type="RefSeq" id="WP_085028883.1">
    <property type="nucleotide sequence ID" value="NZ_CP020772.1"/>
</dbReference>
<dbReference type="AlphaFoldDB" id="A0A1W5ZSX6"/>
<name>A0A1W5ZSX6_9BACI</name>
<evidence type="ECO:0000313" key="1">
    <source>
        <dbReference type="EMBL" id="ARI76404.1"/>
    </source>
</evidence>
<reference evidence="1 2" key="1">
    <citation type="submission" date="2017-04" db="EMBL/GenBank/DDBJ databases">
        <title>The whole genome sequencing and assembly of Halobacillus mangrovi strain.</title>
        <authorList>
            <person name="Lee S.-J."/>
            <person name="Park M.-K."/>
            <person name="Kim J.-Y."/>
            <person name="Lee Y.-J."/>
            <person name="Yi H."/>
            <person name="Bahn Y.-S."/>
            <person name="Kim J.F."/>
            <person name="Lee D.-W."/>
        </authorList>
    </citation>
    <scope>NUCLEOTIDE SEQUENCE [LARGE SCALE GENOMIC DNA]</scope>
    <source>
        <strain evidence="1 2">KTB 131</strain>
    </source>
</reference>
<sequence>MKLKIIGALTSMLTIGFLLLVVIEVPALTVTSEGETQAFFPYKDGAEFSIRWQHSVEKEDWEEMFVLKNKEIELSGTRFKTFGAGVPNDTGEDTYIKDGWVYMTEINRVIGKQLSIRSGKSTNHRFIYEKDTTLPLKANRSYQLTVKNYSLLYSLKEYITAKMR</sequence>
<gene>
    <name evidence="1" type="ORF">HM131_05940</name>
</gene>
<evidence type="ECO:0008006" key="3">
    <source>
        <dbReference type="Google" id="ProtNLM"/>
    </source>
</evidence>
<organism evidence="1 2">
    <name type="scientific">Halobacillus mangrovi</name>
    <dbReference type="NCBI Taxonomy" id="402384"/>
    <lineage>
        <taxon>Bacteria</taxon>
        <taxon>Bacillati</taxon>
        <taxon>Bacillota</taxon>
        <taxon>Bacilli</taxon>
        <taxon>Bacillales</taxon>
        <taxon>Bacillaceae</taxon>
        <taxon>Halobacillus</taxon>
    </lineage>
</organism>
<dbReference type="Pfam" id="PF08905">
    <property type="entry name" value="DUF1850"/>
    <property type="match status" value="1"/>
</dbReference>
<evidence type="ECO:0000313" key="2">
    <source>
        <dbReference type="Proteomes" id="UP000192527"/>
    </source>
</evidence>